<organism evidence="3 4">
    <name type="scientific">Nitrosomonas halophila</name>
    <dbReference type="NCBI Taxonomy" id="44576"/>
    <lineage>
        <taxon>Bacteria</taxon>
        <taxon>Pseudomonadati</taxon>
        <taxon>Pseudomonadota</taxon>
        <taxon>Betaproteobacteria</taxon>
        <taxon>Nitrosomonadales</taxon>
        <taxon>Nitrosomonadaceae</taxon>
        <taxon>Nitrosomonas</taxon>
    </lineage>
</organism>
<dbReference type="AlphaFoldDB" id="A0A1H3HDW8"/>
<dbReference type="OrthoDB" id="5568302at2"/>
<protein>
    <submittedName>
        <fullName evidence="3">Cholesterol transport system auxiliary component</fullName>
    </submittedName>
</protein>
<dbReference type="STRING" id="44576.SAMN05421881_101944"/>
<gene>
    <name evidence="3" type="ORF">SAMN05421881_101944</name>
</gene>
<evidence type="ECO:0000313" key="4">
    <source>
        <dbReference type="Proteomes" id="UP000198640"/>
    </source>
</evidence>
<keyword evidence="1" id="KW-0732">Signal</keyword>
<dbReference type="InterPro" id="IPR005586">
    <property type="entry name" value="ABC_trans_aux"/>
</dbReference>
<feature type="domain" description="ABC-type transport auxiliary lipoprotein component" evidence="2">
    <location>
        <begin position="26"/>
        <end position="189"/>
    </location>
</feature>
<evidence type="ECO:0000259" key="2">
    <source>
        <dbReference type="Pfam" id="PF03886"/>
    </source>
</evidence>
<feature type="chain" id="PRO_5011753751" evidence="1">
    <location>
        <begin position="20"/>
        <end position="218"/>
    </location>
</feature>
<feature type="signal peptide" evidence="1">
    <location>
        <begin position="1"/>
        <end position="19"/>
    </location>
</feature>
<accession>A0A1H3HDW8</accession>
<keyword evidence="4" id="KW-1185">Reference proteome</keyword>
<evidence type="ECO:0000313" key="3">
    <source>
        <dbReference type="EMBL" id="SDY13667.1"/>
    </source>
</evidence>
<sequence>MKKYLVALLLAGCTLTPKALPPVSTYDLGPMPQPQPQVSLPLHPIIQLAEISAPVWLDTQAIRYRLAYHDPAQTYAYANSRWAAPPAKLLTERIRQHIATYHGETDSNISDGLPAASYLLRIELSEFVQIFEQAHSSQVMIGWRAHLFERKTQSIVAQRNFSLAGSTETADAAGAVKAFIWLSDQLASELTEWLVRSISQAQHSNRSDISNRRSDTVL</sequence>
<evidence type="ECO:0000256" key="1">
    <source>
        <dbReference type="SAM" id="SignalP"/>
    </source>
</evidence>
<dbReference type="Proteomes" id="UP000198640">
    <property type="component" value="Unassembled WGS sequence"/>
</dbReference>
<dbReference type="Pfam" id="PF03886">
    <property type="entry name" value="ABC_trans_aux"/>
    <property type="match status" value="1"/>
</dbReference>
<dbReference type="RefSeq" id="WP_090413463.1">
    <property type="nucleotide sequence ID" value="NZ_FNOY01000019.1"/>
</dbReference>
<reference evidence="3 4" key="1">
    <citation type="submission" date="2016-10" db="EMBL/GenBank/DDBJ databases">
        <authorList>
            <person name="de Groot N.N."/>
        </authorList>
    </citation>
    <scope>NUCLEOTIDE SEQUENCE [LARGE SCALE GENOMIC DNA]</scope>
    <source>
        <strain evidence="3 4">Nm1</strain>
    </source>
</reference>
<proteinExistence type="predicted"/>
<dbReference type="SUPFAM" id="SSF159594">
    <property type="entry name" value="XCC0632-like"/>
    <property type="match status" value="1"/>
</dbReference>
<dbReference type="EMBL" id="FNOY01000019">
    <property type="protein sequence ID" value="SDY13667.1"/>
    <property type="molecule type" value="Genomic_DNA"/>
</dbReference>
<name>A0A1H3HDW8_9PROT</name>
<dbReference type="Gene3D" id="3.40.50.10610">
    <property type="entry name" value="ABC-type transport auxiliary lipoprotein component"/>
    <property type="match status" value="1"/>
</dbReference>